<dbReference type="OrthoDB" id="21421at2"/>
<keyword evidence="3" id="KW-1185">Reference proteome</keyword>
<sequence length="128" mass="14955">MHINVCPCGSGMAFMQCCEKYILGYETAPTALALMQSRYSAYVVKNADYLIATTHESTRNLFSKDEILRWASENQWQKLEIISFEETIVEFQAFFRGPDAKEYIHHERSSFEKIAGHWFYKEGVFFET</sequence>
<dbReference type="RefSeq" id="WP_064714807.1">
    <property type="nucleotide sequence ID" value="NZ_JMTM01000017.1"/>
</dbReference>
<dbReference type="InterPro" id="IPR004027">
    <property type="entry name" value="SEC_C_motif"/>
</dbReference>
<feature type="domain" description="YchJ-like middle NTF2-like" evidence="1">
    <location>
        <begin position="30"/>
        <end position="123"/>
    </location>
</feature>
<dbReference type="PROSITE" id="PS50096">
    <property type="entry name" value="IQ"/>
    <property type="match status" value="1"/>
</dbReference>
<dbReference type="SUPFAM" id="SSF54427">
    <property type="entry name" value="NTF2-like"/>
    <property type="match status" value="1"/>
</dbReference>
<gene>
    <name evidence="2" type="ORF">FLB_09820</name>
</gene>
<dbReference type="Gene3D" id="3.10.450.50">
    <property type="match status" value="1"/>
</dbReference>
<dbReference type="InterPro" id="IPR048469">
    <property type="entry name" value="YchJ-like_M"/>
</dbReference>
<protein>
    <recommendedName>
        <fullName evidence="1">YchJ-like middle NTF2-like domain-containing protein</fullName>
    </recommendedName>
</protein>
<evidence type="ECO:0000313" key="3">
    <source>
        <dbReference type="Proteomes" id="UP000093807"/>
    </source>
</evidence>
<evidence type="ECO:0000259" key="1">
    <source>
        <dbReference type="Pfam" id="PF17775"/>
    </source>
</evidence>
<dbReference type="AlphaFoldDB" id="A0A199XU11"/>
<dbReference type="Pfam" id="PF02810">
    <property type="entry name" value="SEC-C"/>
    <property type="match status" value="1"/>
</dbReference>
<organism evidence="2 3">
    <name type="scientific">Flavobacterium succinicans</name>
    <dbReference type="NCBI Taxonomy" id="29536"/>
    <lineage>
        <taxon>Bacteria</taxon>
        <taxon>Pseudomonadati</taxon>
        <taxon>Bacteroidota</taxon>
        <taxon>Flavobacteriia</taxon>
        <taxon>Flavobacteriales</taxon>
        <taxon>Flavobacteriaceae</taxon>
        <taxon>Flavobacterium</taxon>
    </lineage>
</organism>
<reference evidence="2 3" key="1">
    <citation type="submission" date="2016-06" db="EMBL/GenBank/DDBJ databases">
        <title>Draft genome sequence of Flavobacterium succinicans strain DD5b.</title>
        <authorList>
            <person name="Poehlein A."/>
            <person name="Daniel R."/>
            <person name="Simeonova D.D."/>
        </authorList>
    </citation>
    <scope>NUCLEOTIDE SEQUENCE [LARGE SCALE GENOMIC DNA]</scope>
    <source>
        <strain evidence="2 3">DD5b</strain>
    </source>
</reference>
<evidence type="ECO:0000313" key="2">
    <source>
        <dbReference type="EMBL" id="OAZ05130.1"/>
    </source>
</evidence>
<proteinExistence type="predicted"/>
<dbReference type="Proteomes" id="UP000093807">
    <property type="component" value="Unassembled WGS sequence"/>
</dbReference>
<comment type="caution">
    <text evidence="2">The sequence shown here is derived from an EMBL/GenBank/DDBJ whole genome shotgun (WGS) entry which is preliminary data.</text>
</comment>
<dbReference type="InterPro" id="IPR032710">
    <property type="entry name" value="NTF2-like_dom_sf"/>
</dbReference>
<dbReference type="PANTHER" id="PTHR33747">
    <property type="entry name" value="UPF0225 PROTEIN SCO1677"/>
    <property type="match status" value="1"/>
</dbReference>
<name>A0A199XU11_9FLAO</name>
<dbReference type="EMBL" id="JMTM01000017">
    <property type="protein sequence ID" value="OAZ05130.1"/>
    <property type="molecule type" value="Genomic_DNA"/>
</dbReference>
<dbReference type="PATRIC" id="fig|29536.5.peg.1010"/>
<dbReference type="Pfam" id="PF17775">
    <property type="entry name" value="YchJ_M-like"/>
    <property type="match status" value="1"/>
</dbReference>
<dbReference type="PANTHER" id="PTHR33747:SF1">
    <property type="entry name" value="ADENYLATE CYCLASE-ASSOCIATED CAP C-TERMINAL DOMAIN-CONTAINING PROTEIN"/>
    <property type="match status" value="1"/>
</dbReference>
<accession>A0A199XU11</accession>